<name>A0ABW5DT80_9PROT</name>
<comment type="caution">
    <text evidence="1">The sequence shown here is derived from an EMBL/GenBank/DDBJ whole genome shotgun (WGS) entry which is preliminary data.</text>
</comment>
<dbReference type="RefSeq" id="WP_379877435.1">
    <property type="nucleotide sequence ID" value="NZ_JBHUIP010000013.1"/>
</dbReference>
<evidence type="ECO:0000313" key="2">
    <source>
        <dbReference type="Proteomes" id="UP001597295"/>
    </source>
</evidence>
<protein>
    <submittedName>
        <fullName evidence="1">Uncharacterized protein</fullName>
    </submittedName>
</protein>
<sequence length="179" mass="20929">MNPSCVVKEAADELSTYGGHRWAKFGILLRESVLEPGNNPQRVLDAALAVAQKIYDMGYDLDWAHYHVQIVDDRVWNIYQDRFKRWLAGNLADSMRDIEECREVISVTSRDQPPARCVVFEYRRRMHLREPTKAAADFVKMLVMSDPKFAQTLRNDCRARDDKSQFCLSIATTFRIRWR</sequence>
<organism evidence="1 2">
    <name type="scientific">Lacibacterium aquatile</name>
    <dbReference type="NCBI Taxonomy" id="1168082"/>
    <lineage>
        <taxon>Bacteria</taxon>
        <taxon>Pseudomonadati</taxon>
        <taxon>Pseudomonadota</taxon>
        <taxon>Alphaproteobacteria</taxon>
        <taxon>Rhodospirillales</taxon>
        <taxon>Rhodospirillaceae</taxon>
    </lineage>
</organism>
<dbReference type="EMBL" id="JBHUIP010000013">
    <property type="protein sequence ID" value="MFD2264353.1"/>
    <property type="molecule type" value="Genomic_DNA"/>
</dbReference>
<accession>A0ABW5DT80</accession>
<keyword evidence="2" id="KW-1185">Reference proteome</keyword>
<reference evidence="2" key="1">
    <citation type="journal article" date="2019" name="Int. J. Syst. Evol. Microbiol.">
        <title>The Global Catalogue of Microorganisms (GCM) 10K type strain sequencing project: providing services to taxonomists for standard genome sequencing and annotation.</title>
        <authorList>
            <consortium name="The Broad Institute Genomics Platform"/>
            <consortium name="The Broad Institute Genome Sequencing Center for Infectious Disease"/>
            <person name="Wu L."/>
            <person name="Ma J."/>
        </authorList>
    </citation>
    <scope>NUCLEOTIDE SEQUENCE [LARGE SCALE GENOMIC DNA]</scope>
    <source>
        <strain evidence="2">CGMCC 1.19062</strain>
    </source>
</reference>
<dbReference type="Proteomes" id="UP001597295">
    <property type="component" value="Unassembled WGS sequence"/>
</dbReference>
<evidence type="ECO:0000313" key="1">
    <source>
        <dbReference type="EMBL" id="MFD2264353.1"/>
    </source>
</evidence>
<proteinExistence type="predicted"/>
<gene>
    <name evidence="1" type="ORF">ACFSM5_15725</name>
</gene>